<dbReference type="Pfam" id="PF02230">
    <property type="entry name" value="Abhydrolase_2"/>
    <property type="match status" value="1"/>
</dbReference>
<keyword evidence="4" id="KW-0812">Transmembrane</keyword>
<feature type="region of interest" description="Disordered" evidence="3">
    <location>
        <begin position="1"/>
        <end position="27"/>
    </location>
</feature>
<evidence type="ECO:0000256" key="1">
    <source>
        <dbReference type="ARBA" id="ARBA00006499"/>
    </source>
</evidence>
<name>A0ABP1QGE2_9HEXA</name>
<feature type="transmembrane region" description="Helical" evidence="4">
    <location>
        <begin position="61"/>
        <end position="80"/>
    </location>
</feature>
<keyword evidence="4" id="KW-0472">Membrane</keyword>
<dbReference type="PANTHER" id="PTHR10655:SF68">
    <property type="entry name" value="PALMITOYL-PROTEIN HYDROLASE"/>
    <property type="match status" value="1"/>
</dbReference>
<protein>
    <recommendedName>
        <fullName evidence="2">palmitoyl-protein hydrolase</fullName>
        <ecNumber evidence="2">3.1.2.22</ecNumber>
    </recommendedName>
</protein>
<sequence length="305" mass="33551">MLDIGGFKTENHSERLASPSPKPERQEDIPFQNFEASDPEDIHSVTKTGCRSHCRRNCKKYVALLGILLLAIWLLHRYLFQVLHNLGIMSMAPVVIQASSKQTATIIFLHGLGDTGHGWAASLAAIKPPYAKLICPTAPAIPVSLNMGMRMPSWFDLKSLDPSAVEDEEGIKKSADNIRKLIQDEIKAGIPANRILVGGFSMGGALALYLGLTENTSLGGIVALSSWLPMHRSFPWNSNARPAVLQCHGEADPLVLYSFGVMTSAILKSQLPKYTFKSYPQLQHTSSEQEMEDVKTFMKEVLPPV</sequence>
<proteinExistence type="inferred from homology"/>
<gene>
    <name evidence="6" type="ORF">ODALV1_LOCUS11043</name>
</gene>
<dbReference type="EC" id="3.1.2.22" evidence="2"/>
<dbReference type="InterPro" id="IPR029058">
    <property type="entry name" value="AB_hydrolase_fold"/>
</dbReference>
<dbReference type="SUPFAM" id="SSF53474">
    <property type="entry name" value="alpha/beta-Hydrolases"/>
    <property type="match status" value="1"/>
</dbReference>
<reference evidence="6 7" key="1">
    <citation type="submission" date="2024-08" db="EMBL/GenBank/DDBJ databases">
        <authorList>
            <person name="Cucini C."/>
            <person name="Frati F."/>
        </authorList>
    </citation>
    <scope>NUCLEOTIDE SEQUENCE [LARGE SCALE GENOMIC DNA]</scope>
</reference>
<dbReference type="Proteomes" id="UP001642540">
    <property type="component" value="Unassembled WGS sequence"/>
</dbReference>
<accession>A0ABP1QGE2</accession>
<evidence type="ECO:0000313" key="6">
    <source>
        <dbReference type="EMBL" id="CAL8102088.1"/>
    </source>
</evidence>
<evidence type="ECO:0000259" key="5">
    <source>
        <dbReference type="Pfam" id="PF02230"/>
    </source>
</evidence>
<dbReference type="Gene3D" id="3.40.50.1820">
    <property type="entry name" value="alpha/beta hydrolase"/>
    <property type="match status" value="1"/>
</dbReference>
<organism evidence="6 7">
    <name type="scientific">Orchesella dallaii</name>
    <dbReference type="NCBI Taxonomy" id="48710"/>
    <lineage>
        <taxon>Eukaryota</taxon>
        <taxon>Metazoa</taxon>
        <taxon>Ecdysozoa</taxon>
        <taxon>Arthropoda</taxon>
        <taxon>Hexapoda</taxon>
        <taxon>Collembola</taxon>
        <taxon>Entomobryomorpha</taxon>
        <taxon>Entomobryoidea</taxon>
        <taxon>Orchesellidae</taxon>
        <taxon>Orchesellinae</taxon>
        <taxon>Orchesella</taxon>
    </lineage>
</organism>
<comment type="similarity">
    <text evidence="1">Belongs to the AB hydrolase superfamily. AB hydrolase 2 family.</text>
</comment>
<dbReference type="PANTHER" id="PTHR10655">
    <property type="entry name" value="LYSOPHOSPHOLIPASE-RELATED"/>
    <property type="match status" value="1"/>
</dbReference>
<evidence type="ECO:0000256" key="3">
    <source>
        <dbReference type="SAM" id="MobiDB-lite"/>
    </source>
</evidence>
<comment type="caution">
    <text evidence="6">The sequence shown here is derived from an EMBL/GenBank/DDBJ whole genome shotgun (WGS) entry which is preliminary data.</text>
</comment>
<feature type="domain" description="Phospholipase/carboxylesterase/thioesterase" evidence="5">
    <location>
        <begin position="93"/>
        <end position="300"/>
    </location>
</feature>
<keyword evidence="7" id="KW-1185">Reference proteome</keyword>
<evidence type="ECO:0000256" key="2">
    <source>
        <dbReference type="ARBA" id="ARBA00012423"/>
    </source>
</evidence>
<dbReference type="InterPro" id="IPR003140">
    <property type="entry name" value="PLipase/COase/thioEstase"/>
</dbReference>
<keyword evidence="4" id="KW-1133">Transmembrane helix</keyword>
<evidence type="ECO:0000256" key="4">
    <source>
        <dbReference type="SAM" id="Phobius"/>
    </source>
</evidence>
<dbReference type="EMBL" id="CAXLJM020000033">
    <property type="protein sequence ID" value="CAL8102088.1"/>
    <property type="molecule type" value="Genomic_DNA"/>
</dbReference>
<dbReference type="InterPro" id="IPR050565">
    <property type="entry name" value="LYPA1-2/EST-like"/>
</dbReference>
<evidence type="ECO:0000313" key="7">
    <source>
        <dbReference type="Proteomes" id="UP001642540"/>
    </source>
</evidence>